<evidence type="ECO:0000313" key="1">
    <source>
        <dbReference type="EMBL" id="KIG13230.1"/>
    </source>
</evidence>
<dbReference type="EMBL" id="JMCC02000104">
    <property type="protein sequence ID" value="KIG13230.1"/>
    <property type="molecule type" value="Genomic_DNA"/>
</dbReference>
<evidence type="ECO:0000313" key="2">
    <source>
        <dbReference type="Proteomes" id="UP000031599"/>
    </source>
</evidence>
<dbReference type="InterPro" id="IPR036286">
    <property type="entry name" value="LexA/Signal_pep-like_sf"/>
</dbReference>
<accession>A0A0C2CUG9</accession>
<reference evidence="1 2" key="1">
    <citation type="submission" date="2014-12" db="EMBL/GenBank/DDBJ databases">
        <title>Genome assembly of Enhygromyxa salina DSM 15201.</title>
        <authorList>
            <person name="Sharma G."/>
            <person name="Subramanian S."/>
        </authorList>
    </citation>
    <scope>NUCLEOTIDE SEQUENCE [LARGE SCALE GENOMIC DNA]</scope>
    <source>
        <strain evidence="1 2">DSM 15201</strain>
    </source>
</reference>
<name>A0A0C2CUG9_9BACT</name>
<proteinExistence type="predicted"/>
<dbReference type="Proteomes" id="UP000031599">
    <property type="component" value="Unassembled WGS sequence"/>
</dbReference>
<dbReference type="SUPFAM" id="SSF51306">
    <property type="entry name" value="LexA/Signal peptidase"/>
    <property type="match status" value="1"/>
</dbReference>
<dbReference type="AlphaFoldDB" id="A0A0C2CUG9"/>
<dbReference type="RefSeq" id="WP_052556166.1">
    <property type="nucleotide sequence ID" value="NZ_JMCC02000104.1"/>
</dbReference>
<gene>
    <name evidence="1" type="ORF">DB30_00453</name>
</gene>
<sequence>MGWANRAIQALEAGELAQCRPHGGSMRGRIESGQLVTLDPTPEPQIDDAVLCRCKGNVYIHLVKAIRGHGPKQRFLIGNNRGGLNGWVARAAIYGVVVAVSDE</sequence>
<comment type="caution">
    <text evidence="1">The sequence shown here is derived from an EMBL/GenBank/DDBJ whole genome shotgun (WGS) entry which is preliminary data.</text>
</comment>
<protein>
    <recommendedName>
        <fullName evidence="3">Peptidase S24/S26A/S26B/S26C domain-containing protein</fullName>
    </recommendedName>
</protein>
<evidence type="ECO:0008006" key="3">
    <source>
        <dbReference type="Google" id="ProtNLM"/>
    </source>
</evidence>
<organism evidence="1 2">
    <name type="scientific">Enhygromyxa salina</name>
    <dbReference type="NCBI Taxonomy" id="215803"/>
    <lineage>
        <taxon>Bacteria</taxon>
        <taxon>Pseudomonadati</taxon>
        <taxon>Myxococcota</taxon>
        <taxon>Polyangia</taxon>
        <taxon>Nannocystales</taxon>
        <taxon>Nannocystaceae</taxon>
        <taxon>Enhygromyxa</taxon>
    </lineage>
</organism>